<dbReference type="EMBL" id="LWMV01000012">
    <property type="protein sequence ID" value="KZX16362.1"/>
    <property type="molecule type" value="Genomic_DNA"/>
</dbReference>
<keyword evidence="1 2" id="KW-0535">Nitrogen fixation</keyword>
<dbReference type="STRING" id="49547.MBCUR_00940"/>
<dbReference type="OrthoDB" id="61861at2157"/>
<dbReference type="InterPro" id="IPR050152">
    <property type="entry name" value="ChlB/BchB/BchZ"/>
</dbReference>
<dbReference type="Gene3D" id="1.20.89.10">
    <property type="entry name" value="Nitrogenase Molybdenum-iron Protein, subunit B, domain 4"/>
    <property type="match status" value="1"/>
</dbReference>
<accession>A0A166E7L0</accession>
<keyword evidence="4" id="KW-0560">Oxidoreductase</keyword>
<evidence type="ECO:0000256" key="2">
    <source>
        <dbReference type="RuleBase" id="RU004021"/>
    </source>
</evidence>
<feature type="domain" description="Nitrogenase/oxidoreductase component 1" evidence="3">
    <location>
        <begin position="23"/>
        <end position="443"/>
    </location>
</feature>
<dbReference type="PROSITE" id="PS00699">
    <property type="entry name" value="NITROGENASE_1_1"/>
    <property type="match status" value="1"/>
</dbReference>
<dbReference type="EC" id="1.18.6.1" evidence="4"/>
<dbReference type="PANTHER" id="PTHR33712">
    <property type="entry name" value="LIGHT-INDEPENDENT PROTOCHLOROPHYLLIDE REDUCTASE SUBUNIT B"/>
    <property type="match status" value="1"/>
</dbReference>
<dbReference type="RefSeq" id="WP_067088844.1">
    <property type="nucleotide sequence ID" value="NZ_LWMV01000012.1"/>
</dbReference>
<evidence type="ECO:0000259" key="3">
    <source>
        <dbReference type="Pfam" id="PF00148"/>
    </source>
</evidence>
<gene>
    <name evidence="4" type="primary">nifK_1</name>
    <name evidence="4" type="ORF">MBCUR_00940</name>
</gene>
<dbReference type="PATRIC" id="fig|49547.3.peg.101"/>
<evidence type="ECO:0000256" key="1">
    <source>
        <dbReference type="ARBA" id="ARBA00023231"/>
    </source>
</evidence>
<comment type="caution">
    <text evidence="4">The sequence shown here is derived from an EMBL/GenBank/DDBJ whole genome shotgun (WGS) entry which is preliminary data.</text>
</comment>
<organism evidence="4 5">
    <name type="scientific">Methanobrevibacter curvatus</name>
    <dbReference type="NCBI Taxonomy" id="49547"/>
    <lineage>
        <taxon>Archaea</taxon>
        <taxon>Methanobacteriati</taxon>
        <taxon>Methanobacteriota</taxon>
        <taxon>Methanomada group</taxon>
        <taxon>Methanobacteria</taxon>
        <taxon>Methanobacteriales</taxon>
        <taxon>Methanobacteriaceae</taxon>
        <taxon>Methanobrevibacter</taxon>
    </lineage>
</organism>
<dbReference type="Proteomes" id="UP000077245">
    <property type="component" value="Unassembled WGS sequence"/>
</dbReference>
<dbReference type="Gene3D" id="3.40.50.1980">
    <property type="entry name" value="Nitrogenase molybdenum iron protein domain"/>
    <property type="match status" value="3"/>
</dbReference>
<dbReference type="InterPro" id="IPR000510">
    <property type="entry name" value="Nase/OxRdtase_comp1"/>
</dbReference>
<dbReference type="PANTHER" id="PTHR33712:SF7">
    <property type="entry name" value="LIGHT-INDEPENDENT PROTOCHLOROPHYLLIDE REDUCTASE SUBUNIT B"/>
    <property type="match status" value="1"/>
</dbReference>
<proteinExistence type="inferred from homology"/>
<keyword evidence="5" id="KW-1185">Reference proteome</keyword>
<evidence type="ECO:0000313" key="5">
    <source>
        <dbReference type="Proteomes" id="UP000077245"/>
    </source>
</evidence>
<dbReference type="Pfam" id="PF00148">
    <property type="entry name" value="Oxidored_nitro"/>
    <property type="match status" value="1"/>
</dbReference>
<sequence>MKNCQNNGDYDKKFAVLNPSRMCMPMGAVQAMMGVKNAMPLIHGSQGCATYMRFQLIRHFREPIEVASTSLSEKTVIYGGEANLLKGLKNISEKQNPEIIGVMSTCLTETIGDDVYGAISKFEDANIGLKLPEMFSIETPSYAGSHIEGYDKAILSMLRHFARKTIENDKVNIVMGFQSPGNTKKIKEILKDLNIDAIILTDNSENLDGPLDESTLELHQYGTTKEELEDSANSIATIAISKHCYSGAKFLEETFNVRAISSHSPIGIKYTDEFINNLITLTNTKVSEKVLRDRGRLQDALVDAHSYNYRKKVAIFGDPDMVIGLANLTSEMGMIPEVLAIGIESEIFRKDMEELIKDIKESYQDYNPIVLENKDLYDLEQVLNNHKVDVLIGNAYGSSIAKKENIPLYRVGFPIFDRLGTQRISYFGYNGSIKFVDSMTNMILDYYYDEEGYKIAKEEFQLDFNENKEKDNEMLSIKGGGK</sequence>
<dbReference type="AlphaFoldDB" id="A0A166E7L0"/>
<dbReference type="GO" id="GO:0016163">
    <property type="term" value="F:nitrogenase activity"/>
    <property type="evidence" value="ECO:0007669"/>
    <property type="project" value="UniProtKB-EC"/>
</dbReference>
<reference evidence="4 5" key="1">
    <citation type="submission" date="2016-04" db="EMBL/GenBank/DDBJ databases">
        <title>Genome sequence of Methanobrevibacter curvatus DSM 11111.</title>
        <authorList>
            <person name="Poehlein A."/>
            <person name="Seedorf H."/>
            <person name="Daniel R."/>
        </authorList>
    </citation>
    <scope>NUCLEOTIDE SEQUENCE [LARGE SCALE GENOMIC DNA]</scope>
    <source>
        <strain evidence="4 5">DSM 11111</strain>
    </source>
</reference>
<name>A0A166E7L0_9EURY</name>
<protein>
    <submittedName>
        <fullName evidence="4">Nitrogenase molybdenum-iron protein beta chain</fullName>
        <ecNumber evidence="4">1.18.6.1</ecNumber>
    </submittedName>
</protein>
<dbReference type="InterPro" id="IPR000318">
    <property type="entry name" value="Nase_comp1_CS"/>
</dbReference>
<dbReference type="CDD" id="cd01965">
    <property type="entry name" value="Nitrogenase_MoFe_beta_like"/>
    <property type="match status" value="1"/>
</dbReference>
<evidence type="ECO:0000313" key="4">
    <source>
        <dbReference type="EMBL" id="KZX16362.1"/>
    </source>
</evidence>
<dbReference type="SUPFAM" id="SSF53807">
    <property type="entry name" value="Helical backbone' metal receptor"/>
    <property type="match status" value="1"/>
</dbReference>
<comment type="similarity">
    <text evidence="2">Belongs to the NifD/NifK/NifE/NifN family.</text>
</comment>